<evidence type="ECO:0000256" key="4">
    <source>
        <dbReference type="ARBA" id="ARBA00022679"/>
    </source>
</evidence>
<keyword evidence="12" id="KW-1185">Reference proteome</keyword>
<dbReference type="Pfam" id="PF00432">
    <property type="entry name" value="Prenyltrans"/>
    <property type="match status" value="1"/>
</dbReference>
<dbReference type="InterPro" id="IPR008930">
    <property type="entry name" value="Terpenoid_cyclase/PrenylTrfase"/>
</dbReference>
<evidence type="ECO:0000259" key="10">
    <source>
        <dbReference type="Pfam" id="PF00432"/>
    </source>
</evidence>
<name>M1UXJ2_CYAM1</name>
<feature type="domain" description="Prenyltransferase alpha-alpha toroid" evidence="10">
    <location>
        <begin position="21"/>
        <end position="337"/>
    </location>
</feature>
<dbReference type="Gramene" id="CMT217CT">
    <property type="protein sequence ID" value="CMT217CT"/>
    <property type="gene ID" value="CMT217C"/>
</dbReference>
<proteinExistence type="inferred from homology"/>
<evidence type="ECO:0000256" key="5">
    <source>
        <dbReference type="ARBA" id="ARBA00022723"/>
    </source>
</evidence>
<sequence>MTSPALPLQLPRSEHIAFLGQYVNRDVRALPSTFELWVTEHKKLSAAYWTVVALALLDALDLVPRERLRDWVLECRDPCGGFGGDVGQDPHLLYTLSAVQILFLLGEEARLDRSSIIAYVASLQQPDGSFAGDTWGEIDTRFCFCAALTLAILGVPLQQREHSRNSPEKTNEIERPIRTDALVDYIMRCENDDGGFGVIPGAESHAGQVFCCVGTLALCGALYRLRDGGNRLARWLAYRQLRNGGFNGRPDKLPDVCYSWWVLASLKIIAKDHWISADALERFIFSCHAQRESQNTYAGGIADRPGDEPDVFHTFFGLAGLSLLERQQLIAIDPVYALPCALVKRIHAANPKAELVDTTEGVSQV</sequence>
<dbReference type="FunFam" id="1.50.10.20:FF:000012">
    <property type="entry name" value="Geranylgeranyl transferase type-2 subunit beta"/>
    <property type="match status" value="1"/>
</dbReference>
<evidence type="ECO:0000256" key="8">
    <source>
        <dbReference type="ARBA" id="ARBA00047658"/>
    </source>
</evidence>
<keyword evidence="4 9" id="KW-0808">Transferase</keyword>
<dbReference type="GeneID" id="16997790"/>
<dbReference type="EC" id="2.5.1.60" evidence="9"/>
<dbReference type="RefSeq" id="XP_005539242.1">
    <property type="nucleotide sequence ID" value="XM_005539185.1"/>
</dbReference>
<reference evidence="11 12" key="1">
    <citation type="journal article" date="2004" name="Nature">
        <title>Genome sequence of the ultrasmall unicellular red alga Cyanidioschyzon merolae 10D.</title>
        <authorList>
            <person name="Matsuzaki M."/>
            <person name="Misumi O."/>
            <person name="Shin-i T."/>
            <person name="Maruyama S."/>
            <person name="Takahara M."/>
            <person name="Miyagishima S."/>
            <person name="Mori T."/>
            <person name="Nishida K."/>
            <person name="Yagisawa F."/>
            <person name="Nishida K."/>
            <person name="Yoshida Y."/>
            <person name="Nishimura Y."/>
            <person name="Nakao S."/>
            <person name="Kobayashi T."/>
            <person name="Momoyama Y."/>
            <person name="Higashiyama T."/>
            <person name="Minoda A."/>
            <person name="Sano M."/>
            <person name="Nomoto H."/>
            <person name="Oishi K."/>
            <person name="Hayashi H."/>
            <person name="Ohta F."/>
            <person name="Nishizaka S."/>
            <person name="Haga S."/>
            <person name="Miura S."/>
            <person name="Morishita T."/>
            <person name="Kabeya Y."/>
            <person name="Terasawa K."/>
            <person name="Suzuki Y."/>
            <person name="Ishii Y."/>
            <person name="Asakawa S."/>
            <person name="Takano H."/>
            <person name="Ohta N."/>
            <person name="Kuroiwa H."/>
            <person name="Tanaka K."/>
            <person name="Shimizu N."/>
            <person name="Sugano S."/>
            <person name="Sato N."/>
            <person name="Nozaki H."/>
            <person name="Ogasawara N."/>
            <person name="Kohara Y."/>
            <person name="Kuroiwa T."/>
        </authorList>
    </citation>
    <scope>NUCLEOTIDE SEQUENCE [LARGE SCALE GENOMIC DNA]</scope>
    <source>
        <strain evidence="11 12">10D</strain>
    </source>
</reference>
<dbReference type="Proteomes" id="UP000007014">
    <property type="component" value="Chromosome 20"/>
</dbReference>
<evidence type="ECO:0000313" key="12">
    <source>
        <dbReference type="Proteomes" id="UP000007014"/>
    </source>
</evidence>
<keyword evidence="5 9" id="KW-0479">Metal-binding</keyword>
<evidence type="ECO:0000256" key="3">
    <source>
        <dbReference type="ARBA" id="ARBA00022602"/>
    </source>
</evidence>
<dbReference type="GO" id="GO:0004663">
    <property type="term" value="F:Rab geranylgeranyltransferase activity"/>
    <property type="evidence" value="ECO:0007669"/>
    <property type="project" value="UniProtKB-UniRule"/>
</dbReference>
<gene>
    <name evidence="11" type="ORF">CYME_CMT217C</name>
</gene>
<dbReference type="PANTHER" id="PTHR11774:SF11">
    <property type="entry name" value="GERANYLGERANYL TRANSFERASE TYPE-2 SUBUNIT BETA"/>
    <property type="match status" value="1"/>
</dbReference>
<evidence type="ECO:0000256" key="2">
    <source>
        <dbReference type="ARBA" id="ARBA00011355"/>
    </source>
</evidence>
<comment type="catalytic activity">
    <reaction evidence="8 9">
        <text>geranylgeranyl diphosphate + L-cysteinyl-[protein] = S-geranylgeranyl-L-cysteinyl-[protein] + diphosphate</text>
        <dbReference type="Rhea" id="RHEA:21240"/>
        <dbReference type="Rhea" id="RHEA-COMP:10131"/>
        <dbReference type="Rhea" id="RHEA-COMP:11537"/>
        <dbReference type="ChEBI" id="CHEBI:29950"/>
        <dbReference type="ChEBI" id="CHEBI:33019"/>
        <dbReference type="ChEBI" id="CHEBI:57533"/>
        <dbReference type="ChEBI" id="CHEBI:86021"/>
        <dbReference type="EC" id="2.5.1.60"/>
    </reaction>
</comment>
<organism evidence="11 12">
    <name type="scientific">Cyanidioschyzon merolae (strain NIES-3377 / 10D)</name>
    <name type="common">Unicellular red alga</name>
    <dbReference type="NCBI Taxonomy" id="280699"/>
    <lineage>
        <taxon>Eukaryota</taxon>
        <taxon>Rhodophyta</taxon>
        <taxon>Bangiophyceae</taxon>
        <taxon>Cyanidiales</taxon>
        <taxon>Cyanidiaceae</taxon>
        <taxon>Cyanidioschyzon</taxon>
    </lineage>
</organism>
<keyword evidence="7 9" id="KW-0862">Zinc</keyword>
<accession>M1UXJ2</accession>
<evidence type="ECO:0000313" key="11">
    <source>
        <dbReference type="EMBL" id="BAM83206.1"/>
    </source>
</evidence>
<dbReference type="GO" id="GO:0046872">
    <property type="term" value="F:metal ion binding"/>
    <property type="evidence" value="ECO:0007669"/>
    <property type="project" value="UniProtKB-KW"/>
</dbReference>
<protein>
    <recommendedName>
        <fullName evidence="9">Geranylgeranyl transferase type-2 subunit beta</fullName>
        <ecNumber evidence="9">2.5.1.60</ecNumber>
    </recommendedName>
</protein>
<evidence type="ECO:0000256" key="6">
    <source>
        <dbReference type="ARBA" id="ARBA00022737"/>
    </source>
</evidence>
<dbReference type="CDD" id="cd02894">
    <property type="entry name" value="GGTase-II"/>
    <property type="match status" value="1"/>
</dbReference>
<dbReference type="InterPro" id="IPR026873">
    <property type="entry name" value="Ptb1"/>
</dbReference>
<dbReference type="GO" id="GO:0005968">
    <property type="term" value="C:Rab-protein geranylgeranyltransferase complex"/>
    <property type="evidence" value="ECO:0007669"/>
    <property type="project" value="UniProtKB-UniRule"/>
</dbReference>
<comment type="similarity">
    <text evidence="1 9">Belongs to the protein prenyltransferase subunit beta family.</text>
</comment>
<dbReference type="OMA" id="VKRCQCP"/>
<reference evidence="11 12" key="2">
    <citation type="journal article" date="2007" name="BMC Biol.">
        <title>A 100%-complete sequence reveals unusually simple genomic features in the hot-spring red alga Cyanidioschyzon merolae.</title>
        <authorList>
            <person name="Nozaki H."/>
            <person name="Takano H."/>
            <person name="Misumi O."/>
            <person name="Terasawa K."/>
            <person name="Matsuzaki M."/>
            <person name="Maruyama S."/>
            <person name="Nishida K."/>
            <person name="Yagisawa F."/>
            <person name="Yoshida Y."/>
            <person name="Fujiwara T."/>
            <person name="Takio S."/>
            <person name="Tamura K."/>
            <person name="Chung S.J."/>
            <person name="Nakamura S."/>
            <person name="Kuroiwa H."/>
            <person name="Tanaka K."/>
            <person name="Sato N."/>
            <person name="Kuroiwa T."/>
        </authorList>
    </citation>
    <scope>NUCLEOTIDE SEQUENCE [LARGE SCALE GENOMIC DNA]</scope>
    <source>
        <strain evidence="11 12">10D</strain>
    </source>
</reference>
<evidence type="ECO:0000256" key="9">
    <source>
        <dbReference type="RuleBase" id="RU365076"/>
    </source>
</evidence>
<dbReference type="InterPro" id="IPR001330">
    <property type="entry name" value="Prenyltrans"/>
</dbReference>
<dbReference type="HOGENOM" id="CLU_028946_3_0_1"/>
<dbReference type="GO" id="GO:0072657">
    <property type="term" value="P:protein localization to membrane"/>
    <property type="evidence" value="ECO:0007669"/>
    <property type="project" value="UniProtKB-ARBA"/>
</dbReference>
<keyword evidence="6" id="KW-0677">Repeat</keyword>
<comment type="subunit">
    <text evidence="2">Heterodimer of an alpha and a beta subunit.</text>
</comment>
<dbReference type="SUPFAM" id="SSF48239">
    <property type="entry name" value="Terpenoid cyclases/Protein prenyltransferases"/>
    <property type="match status" value="1"/>
</dbReference>
<dbReference type="EMBL" id="AP006502">
    <property type="protein sequence ID" value="BAM83206.1"/>
    <property type="molecule type" value="Genomic_DNA"/>
</dbReference>
<dbReference type="AlphaFoldDB" id="M1UXJ2"/>
<dbReference type="STRING" id="280699.M1UXJ2"/>
<evidence type="ECO:0000256" key="7">
    <source>
        <dbReference type="ARBA" id="ARBA00022833"/>
    </source>
</evidence>
<dbReference type="PANTHER" id="PTHR11774">
    <property type="entry name" value="GERANYLGERANYL TRANSFERASE TYPE BETA SUBUNIT"/>
    <property type="match status" value="1"/>
</dbReference>
<dbReference type="eggNOG" id="KOG0366">
    <property type="taxonomic scope" value="Eukaryota"/>
</dbReference>
<dbReference type="OrthoDB" id="5428259at2759"/>
<dbReference type="KEGG" id="cme:CYME_CMT217C"/>
<comment type="function">
    <text evidence="9">Catalyzes the transfer of a geranylgeranyl moiety from geranylgeranyl diphosphate to both cysteines of proteins with the C-terminal sequence -XXCC, -XCXC and -CCXX.</text>
</comment>
<dbReference type="Gene3D" id="1.50.10.20">
    <property type="match status" value="1"/>
</dbReference>
<evidence type="ECO:0000256" key="1">
    <source>
        <dbReference type="ARBA" id="ARBA00010497"/>
    </source>
</evidence>
<comment type="cofactor">
    <cofactor evidence="9">
        <name>Zn(2+)</name>
        <dbReference type="ChEBI" id="CHEBI:29105"/>
    </cofactor>
    <text evidence="9">Binds 1 zinc ion per subunit.</text>
</comment>
<keyword evidence="3 9" id="KW-0637">Prenyltransferase</keyword>
<dbReference type="InterPro" id="IPR045089">
    <property type="entry name" value="PGGT1B-like"/>
</dbReference>